<reference evidence="3" key="2">
    <citation type="submission" date="2020-10" db="UniProtKB">
        <authorList>
            <consortium name="WormBaseParasite"/>
        </authorList>
    </citation>
    <scope>IDENTIFICATION</scope>
</reference>
<protein>
    <submittedName>
        <fullName evidence="3">7TM_GPCR_Srx domain-containing protein</fullName>
    </submittedName>
</protein>
<reference evidence="2" key="1">
    <citation type="journal article" date="2013" name="Genetics">
        <title>The draft genome and transcriptome of Panagrellus redivivus are shaped by the harsh demands of a free-living lifestyle.</title>
        <authorList>
            <person name="Srinivasan J."/>
            <person name="Dillman A.R."/>
            <person name="Macchietto M.G."/>
            <person name="Heikkinen L."/>
            <person name="Lakso M."/>
            <person name="Fracchia K.M."/>
            <person name="Antoshechkin I."/>
            <person name="Mortazavi A."/>
            <person name="Wong G."/>
            <person name="Sternberg P.W."/>
        </authorList>
    </citation>
    <scope>NUCLEOTIDE SEQUENCE [LARGE SCALE GENOMIC DNA]</scope>
    <source>
        <strain evidence="2">MT8872</strain>
    </source>
</reference>
<sequence length="270" mass="30720">MLTMLVVSWWLCAIFGTFFSIFYVAFWRPEPIYNSYAYICLFVAVIVTMNCVHISQFFITLERIIIMKSASSICSHKLLLTLCILINVGSSIFLVVLVAVNFSQKDDNNFETRMPILRLIDIKTYLISYYISNGICLITLMASLYFLVLFRKTTKTKAGTPSSKMESTIKFTIWVDIWLDFLPQILTIGLTLLDSPFGPYVATVQRVLFTFCGIFVNRKFYKVFVVNENIVANFKGSIDRTVIPMSNLATRRQSKTSGNAIVPANHIIPA</sequence>
<feature type="transmembrane region" description="Helical" evidence="1">
    <location>
        <begin position="127"/>
        <end position="150"/>
    </location>
</feature>
<evidence type="ECO:0000313" key="3">
    <source>
        <dbReference type="WBParaSite" id="Pan_g10133.t1"/>
    </source>
</evidence>
<feature type="transmembrane region" description="Helical" evidence="1">
    <location>
        <begin position="7"/>
        <end position="24"/>
    </location>
</feature>
<keyword evidence="2" id="KW-1185">Reference proteome</keyword>
<keyword evidence="1" id="KW-0812">Transmembrane</keyword>
<keyword evidence="1" id="KW-0472">Membrane</keyword>
<keyword evidence="1" id="KW-1133">Transmembrane helix</keyword>
<evidence type="ECO:0000313" key="2">
    <source>
        <dbReference type="Proteomes" id="UP000492821"/>
    </source>
</evidence>
<dbReference type="WBParaSite" id="Pan_g10133.t1">
    <property type="protein sequence ID" value="Pan_g10133.t1"/>
    <property type="gene ID" value="Pan_g10133"/>
</dbReference>
<accession>A0A7E4ULB8</accession>
<proteinExistence type="predicted"/>
<dbReference type="AlphaFoldDB" id="A0A7E4ULB8"/>
<organism evidence="2 3">
    <name type="scientific">Panagrellus redivivus</name>
    <name type="common">Microworm</name>
    <dbReference type="NCBI Taxonomy" id="6233"/>
    <lineage>
        <taxon>Eukaryota</taxon>
        <taxon>Metazoa</taxon>
        <taxon>Ecdysozoa</taxon>
        <taxon>Nematoda</taxon>
        <taxon>Chromadorea</taxon>
        <taxon>Rhabditida</taxon>
        <taxon>Tylenchina</taxon>
        <taxon>Panagrolaimomorpha</taxon>
        <taxon>Panagrolaimoidea</taxon>
        <taxon>Panagrolaimidae</taxon>
        <taxon>Panagrellus</taxon>
    </lineage>
</organism>
<feature type="transmembrane region" description="Helical" evidence="1">
    <location>
        <begin position="171"/>
        <end position="191"/>
    </location>
</feature>
<feature type="transmembrane region" description="Helical" evidence="1">
    <location>
        <begin position="79"/>
        <end position="100"/>
    </location>
</feature>
<evidence type="ECO:0000256" key="1">
    <source>
        <dbReference type="SAM" id="Phobius"/>
    </source>
</evidence>
<name>A0A7E4ULB8_PANRE</name>
<dbReference type="Proteomes" id="UP000492821">
    <property type="component" value="Unassembled WGS sequence"/>
</dbReference>
<feature type="transmembrane region" description="Helical" evidence="1">
    <location>
        <begin position="197"/>
        <end position="216"/>
    </location>
</feature>
<feature type="transmembrane region" description="Helical" evidence="1">
    <location>
        <begin position="36"/>
        <end position="59"/>
    </location>
</feature>